<dbReference type="InterPro" id="IPR000055">
    <property type="entry name" value="Restrct_endonuc_typeI_TRD"/>
</dbReference>
<dbReference type="Gene3D" id="3.90.220.20">
    <property type="entry name" value="DNA methylase specificity domains"/>
    <property type="match status" value="2"/>
</dbReference>
<evidence type="ECO:0000256" key="1">
    <source>
        <dbReference type="ARBA" id="ARBA00010923"/>
    </source>
</evidence>
<dbReference type="SUPFAM" id="SSF116734">
    <property type="entry name" value="DNA methylase specificity domain"/>
    <property type="match status" value="2"/>
</dbReference>
<feature type="domain" description="Type I restriction modification DNA specificity" evidence="4">
    <location>
        <begin position="3"/>
        <end position="116"/>
    </location>
</feature>
<keyword evidence="3" id="KW-0238">DNA-binding</keyword>
<gene>
    <name evidence="5" type="ORF">SAMN05661053_0179</name>
</gene>
<protein>
    <submittedName>
        <fullName evidence="5">Type I restriction modification DNA specificity domain-containing protein</fullName>
    </submittedName>
</protein>
<evidence type="ECO:0000313" key="5">
    <source>
        <dbReference type="EMBL" id="SUQ18955.1"/>
    </source>
</evidence>
<dbReference type="RefSeq" id="WP_109572542.1">
    <property type="nucleotide sequence ID" value="NZ_UHJL01000001.1"/>
</dbReference>
<reference evidence="5 6" key="1">
    <citation type="submission" date="2017-08" db="EMBL/GenBank/DDBJ databases">
        <authorList>
            <person name="de Groot N.N."/>
        </authorList>
    </citation>
    <scope>NUCLEOTIDE SEQUENCE [LARGE SCALE GENOMIC DNA]</scope>
    <source>
        <strain evidence="5 6">HM2</strain>
    </source>
</reference>
<dbReference type="EMBL" id="UHJL01000001">
    <property type="protein sequence ID" value="SUQ18955.1"/>
    <property type="molecule type" value="Genomic_DNA"/>
</dbReference>
<dbReference type="GO" id="GO:0003677">
    <property type="term" value="F:DNA binding"/>
    <property type="evidence" value="ECO:0007669"/>
    <property type="project" value="UniProtKB-KW"/>
</dbReference>
<accession>A0A380RUI6</accession>
<dbReference type="Pfam" id="PF01420">
    <property type="entry name" value="Methylase_S"/>
    <property type="match status" value="2"/>
</dbReference>
<comment type="similarity">
    <text evidence="1">Belongs to the type-I restriction system S methylase family.</text>
</comment>
<evidence type="ECO:0000313" key="6">
    <source>
        <dbReference type="Proteomes" id="UP000255423"/>
    </source>
</evidence>
<dbReference type="AlphaFoldDB" id="A0A380RUI6"/>
<proteinExistence type="inferred from homology"/>
<dbReference type="GO" id="GO:0009307">
    <property type="term" value="P:DNA restriction-modification system"/>
    <property type="evidence" value="ECO:0007669"/>
    <property type="project" value="UniProtKB-KW"/>
</dbReference>
<sequence length="319" mass="36827">MNRLDEIFYIRYGSQLDLNKCEICGVGEGYNFVNRSNANCGVSSRILRVEKKEPFKAGSITVAMGGSVLSSFVQQEDFYTGQNVKVLVPLKEMSLSEKLFYCQCIEANRFRFSTFGREANYTFDSLLVPSRDEVPPKIKKANTDLSFNSKSLSETKIKLNTSNWKWFRYDEIFEIKKGKRLTKADMQDGNIPYIGAIDSNNGISAYISNDEHLHQGNTITVSYNGSIAEAFYQTTKFWATDDVNVLYPKFTLNRYIAMFLITLIHREKYRFNYGRKWDKELMEASLIKLPAVKIAPNEYEPDWQFMEDYIKSLPYSSCL</sequence>
<feature type="domain" description="Type I restriction modification DNA specificity" evidence="4">
    <location>
        <begin position="162"/>
        <end position="311"/>
    </location>
</feature>
<evidence type="ECO:0000256" key="2">
    <source>
        <dbReference type="ARBA" id="ARBA00022747"/>
    </source>
</evidence>
<evidence type="ECO:0000256" key="3">
    <source>
        <dbReference type="ARBA" id="ARBA00023125"/>
    </source>
</evidence>
<name>A0A380RUI6_FIBSU</name>
<dbReference type="Proteomes" id="UP000255423">
    <property type="component" value="Unassembled WGS sequence"/>
</dbReference>
<organism evidence="5 6">
    <name type="scientific">Fibrobacter succinogenes</name>
    <name type="common">Bacteroides succinogenes</name>
    <dbReference type="NCBI Taxonomy" id="833"/>
    <lineage>
        <taxon>Bacteria</taxon>
        <taxon>Pseudomonadati</taxon>
        <taxon>Fibrobacterota</taxon>
        <taxon>Fibrobacteria</taxon>
        <taxon>Fibrobacterales</taxon>
        <taxon>Fibrobacteraceae</taxon>
        <taxon>Fibrobacter</taxon>
    </lineage>
</organism>
<evidence type="ECO:0000259" key="4">
    <source>
        <dbReference type="Pfam" id="PF01420"/>
    </source>
</evidence>
<keyword evidence="2" id="KW-0680">Restriction system</keyword>
<dbReference type="InterPro" id="IPR044946">
    <property type="entry name" value="Restrct_endonuc_typeI_TRD_sf"/>
</dbReference>